<dbReference type="AlphaFoldDB" id="A0A2P8EFR6"/>
<feature type="transmembrane region" description="Helical" evidence="7">
    <location>
        <begin position="175"/>
        <end position="201"/>
    </location>
</feature>
<feature type="transmembrane region" description="Helical" evidence="7">
    <location>
        <begin position="263"/>
        <end position="286"/>
    </location>
</feature>
<feature type="transmembrane region" description="Helical" evidence="7">
    <location>
        <begin position="114"/>
        <end position="134"/>
    </location>
</feature>
<dbReference type="InterPro" id="IPR044772">
    <property type="entry name" value="NO3_transporter"/>
</dbReference>
<evidence type="ECO:0000256" key="1">
    <source>
        <dbReference type="ARBA" id="ARBA00004141"/>
    </source>
</evidence>
<evidence type="ECO:0000256" key="6">
    <source>
        <dbReference type="SAM" id="MobiDB-lite"/>
    </source>
</evidence>
<keyword evidence="5 7" id="KW-0472">Membrane</keyword>
<gene>
    <name evidence="8" type="ORF">CLV30_101288</name>
</gene>
<evidence type="ECO:0000256" key="2">
    <source>
        <dbReference type="ARBA" id="ARBA00008432"/>
    </source>
</evidence>
<comment type="caution">
    <text evidence="8">The sequence shown here is derived from an EMBL/GenBank/DDBJ whole genome shotgun (WGS) entry which is preliminary data.</text>
</comment>
<name>A0A2P8EFR6_9ACTN</name>
<dbReference type="Gene3D" id="1.20.1250.20">
    <property type="entry name" value="MFS general substrate transporter like domains"/>
    <property type="match status" value="1"/>
</dbReference>
<dbReference type="CDD" id="cd17341">
    <property type="entry name" value="MFS_NRT2_like"/>
    <property type="match status" value="1"/>
</dbReference>
<feature type="transmembrane region" description="Helical" evidence="7">
    <location>
        <begin position="140"/>
        <end position="168"/>
    </location>
</feature>
<dbReference type="Pfam" id="PF07690">
    <property type="entry name" value="MFS_1"/>
    <property type="match status" value="1"/>
</dbReference>
<feature type="transmembrane region" description="Helical" evidence="7">
    <location>
        <begin position="405"/>
        <end position="430"/>
    </location>
</feature>
<keyword evidence="3 7" id="KW-0812">Transmembrane</keyword>
<evidence type="ECO:0000313" key="8">
    <source>
        <dbReference type="EMBL" id="PSL08317.1"/>
    </source>
</evidence>
<evidence type="ECO:0000256" key="4">
    <source>
        <dbReference type="ARBA" id="ARBA00022989"/>
    </source>
</evidence>
<evidence type="ECO:0000256" key="7">
    <source>
        <dbReference type="SAM" id="Phobius"/>
    </source>
</evidence>
<dbReference type="InterPro" id="IPR036259">
    <property type="entry name" value="MFS_trans_sf"/>
</dbReference>
<sequence length="483" mass="50920">MSQTSTVTPPEPASPARRRGGRWIDHWEPEDETFWQQTGRRVARRNLVFSIIAENIAFSVWLLWSISSALLVAHYGFGFSAAQMFFLVAVPNFVGSVLRIPYTFAVPKFGGRNWTVISGLLLLIPTLLLAAAVSNPSTPYWAFLLIAATAGVGGGNFASSMTNISFFYPDRKKGLALAVNAAGGNVGVSIIQLGLPVLVGAGGLYGLVSASPGGVDLARAGYVWAALGLLAAAGAWFFMNNLSVSLSSFRVQISVVRRKHTWIVSWLYVGTFGSFIGFSAAFPLLIGLQFPGVEVADVTFLGALVGSAARPVGGWLADRLGGARVTLWNFAAMAAGTVMVIVAVNRAAWPLFLGSFLVVFVTTGIGNGSTFRMIPMIFQRQALAAVPGATGTQRDAALARGRTEAAAAIGLSSAAGAFGGFVVVATFGVLGLVNDGGVPPDVIATAFAIFLGFYVTCVALTWWHYTRRSVLIQRAPNLSSADV</sequence>
<keyword evidence="4 7" id="KW-1133">Transmembrane helix</keyword>
<dbReference type="RefSeq" id="WP_106535388.1">
    <property type="nucleotide sequence ID" value="NZ_ML142897.1"/>
</dbReference>
<evidence type="ECO:0000313" key="9">
    <source>
        <dbReference type="Proteomes" id="UP000243528"/>
    </source>
</evidence>
<dbReference type="InterPro" id="IPR011701">
    <property type="entry name" value="MFS"/>
</dbReference>
<reference evidence="8 9" key="1">
    <citation type="submission" date="2018-03" db="EMBL/GenBank/DDBJ databases">
        <title>Genomic Encyclopedia of Archaeal and Bacterial Type Strains, Phase II (KMG-II): from individual species to whole genera.</title>
        <authorList>
            <person name="Goeker M."/>
        </authorList>
    </citation>
    <scope>NUCLEOTIDE SEQUENCE [LARGE SCALE GENOMIC DNA]</scope>
    <source>
        <strain evidence="8 9">DSM 45211</strain>
    </source>
</reference>
<dbReference type="SUPFAM" id="SSF103473">
    <property type="entry name" value="MFS general substrate transporter"/>
    <property type="match status" value="1"/>
</dbReference>
<feature type="transmembrane region" description="Helical" evidence="7">
    <location>
        <begin position="351"/>
        <end position="371"/>
    </location>
</feature>
<evidence type="ECO:0000256" key="3">
    <source>
        <dbReference type="ARBA" id="ARBA00022692"/>
    </source>
</evidence>
<evidence type="ECO:0000256" key="5">
    <source>
        <dbReference type="ARBA" id="ARBA00023136"/>
    </source>
</evidence>
<dbReference type="GO" id="GO:0016020">
    <property type="term" value="C:membrane"/>
    <property type="evidence" value="ECO:0007669"/>
    <property type="project" value="UniProtKB-SubCell"/>
</dbReference>
<protein>
    <submittedName>
        <fullName evidence="8">NNP family nitrate/nitrite transporter-like MFS transporter</fullName>
    </submittedName>
</protein>
<comment type="subcellular location">
    <subcellularLocation>
        <location evidence="1">Membrane</location>
        <topology evidence="1">Multi-pass membrane protein</topology>
    </subcellularLocation>
</comment>
<dbReference type="GO" id="GO:0015112">
    <property type="term" value="F:nitrate transmembrane transporter activity"/>
    <property type="evidence" value="ECO:0007669"/>
    <property type="project" value="InterPro"/>
</dbReference>
<feature type="transmembrane region" description="Helical" evidence="7">
    <location>
        <begin position="72"/>
        <end position="94"/>
    </location>
</feature>
<accession>A0A2P8EFR6</accession>
<feature type="region of interest" description="Disordered" evidence="6">
    <location>
        <begin position="1"/>
        <end position="21"/>
    </location>
</feature>
<dbReference type="OrthoDB" id="9771451at2"/>
<dbReference type="EMBL" id="PYGE01000001">
    <property type="protein sequence ID" value="PSL08317.1"/>
    <property type="molecule type" value="Genomic_DNA"/>
</dbReference>
<dbReference type="PANTHER" id="PTHR23515">
    <property type="entry name" value="HIGH-AFFINITY NITRATE TRANSPORTER 2.3"/>
    <property type="match status" value="1"/>
</dbReference>
<feature type="transmembrane region" description="Helical" evidence="7">
    <location>
        <begin position="442"/>
        <end position="465"/>
    </location>
</feature>
<feature type="transmembrane region" description="Helical" evidence="7">
    <location>
        <begin position="47"/>
        <end position="66"/>
    </location>
</feature>
<feature type="transmembrane region" description="Helical" evidence="7">
    <location>
        <begin position="298"/>
        <end position="318"/>
    </location>
</feature>
<feature type="transmembrane region" description="Helical" evidence="7">
    <location>
        <begin position="325"/>
        <end position="345"/>
    </location>
</feature>
<keyword evidence="9" id="KW-1185">Reference proteome</keyword>
<dbReference type="Proteomes" id="UP000243528">
    <property type="component" value="Unassembled WGS sequence"/>
</dbReference>
<organism evidence="8 9">
    <name type="scientific">Haloactinopolyspora alba</name>
    <dbReference type="NCBI Taxonomy" id="648780"/>
    <lineage>
        <taxon>Bacteria</taxon>
        <taxon>Bacillati</taxon>
        <taxon>Actinomycetota</taxon>
        <taxon>Actinomycetes</taxon>
        <taxon>Jiangellales</taxon>
        <taxon>Jiangellaceae</taxon>
        <taxon>Haloactinopolyspora</taxon>
    </lineage>
</organism>
<feature type="transmembrane region" description="Helical" evidence="7">
    <location>
        <begin position="221"/>
        <end position="242"/>
    </location>
</feature>
<proteinExistence type="inferred from homology"/>
<comment type="similarity">
    <text evidence="2">Belongs to the major facilitator superfamily. Nitrate/nitrite porter (TC 2.A.1.8) family.</text>
</comment>